<keyword evidence="19" id="KW-1185">Reference proteome</keyword>
<dbReference type="InterPro" id="IPR012337">
    <property type="entry name" value="RNaseH-like_sf"/>
</dbReference>
<dbReference type="InterPro" id="IPR006134">
    <property type="entry name" value="DNA-dir_DNA_pol_B_multi_dom"/>
</dbReference>
<keyword evidence="11" id="KW-0539">Nucleus</keyword>
<evidence type="ECO:0000256" key="8">
    <source>
        <dbReference type="ARBA" id="ARBA00022833"/>
    </source>
</evidence>
<dbReference type="GO" id="GO:0000166">
    <property type="term" value="F:nucleotide binding"/>
    <property type="evidence" value="ECO:0007669"/>
    <property type="project" value="InterPro"/>
</dbReference>
<feature type="region of interest" description="Disordered" evidence="13">
    <location>
        <begin position="54"/>
        <end position="161"/>
    </location>
</feature>
<feature type="compositionally biased region" description="Basic and acidic residues" evidence="13">
    <location>
        <begin position="253"/>
        <end position="266"/>
    </location>
</feature>
<evidence type="ECO:0000256" key="9">
    <source>
        <dbReference type="ARBA" id="ARBA00022932"/>
    </source>
</evidence>
<dbReference type="SUPFAM" id="SSF56672">
    <property type="entry name" value="DNA/RNA polymerases"/>
    <property type="match status" value="1"/>
</dbReference>
<dbReference type="InterPro" id="IPR024647">
    <property type="entry name" value="DNA_pol_a_cat_su_N"/>
</dbReference>
<accession>A0A7J6LTY8</accession>
<dbReference type="GO" id="GO:0003697">
    <property type="term" value="F:single-stranded DNA binding"/>
    <property type="evidence" value="ECO:0007669"/>
    <property type="project" value="TreeGrafter"/>
</dbReference>
<evidence type="ECO:0000256" key="10">
    <source>
        <dbReference type="ARBA" id="ARBA00023125"/>
    </source>
</evidence>
<evidence type="ECO:0000256" key="6">
    <source>
        <dbReference type="ARBA" id="ARBA00022723"/>
    </source>
</evidence>
<gene>
    <name evidence="18" type="primary">POL1</name>
    <name evidence="18" type="ORF">FOL47_006079</name>
</gene>
<comment type="caution">
    <text evidence="18">The sequence shown here is derived from an EMBL/GenBank/DDBJ whole genome shotgun (WGS) entry which is preliminary data.</text>
</comment>
<keyword evidence="8" id="KW-0862">Zinc</keyword>
<keyword evidence="7" id="KW-0863">Zinc-finger</keyword>
<dbReference type="PANTHER" id="PTHR45861">
    <property type="entry name" value="DNA POLYMERASE ALPHA CATALYTIC SUBUNIT"/>
    <property type="match status" value="1"/>
</dbReference>
<feature type="domain" description="DNA-directed DNA polymerase family B multifunctional" evidence="14">
    <location>
        <begin position="822"/>
        <end position="1316"/>
    </location>
</feature>
<keyword evidence="6" id="KW-0479">Metal-binding</keyword>
<dbReference type="CDD" id="cd05532">
    <property type="entry name" value="POLBc_alpha"/>
    <property type="match status" value="1"/>
</dbReference>
<dbReference type="Gene3D" id="3.30.420.10">
    <property type="entry name" value="Ribonuclease H-like superfamily/Ribonuclease H"/>
    <property type="match status" value="1"/>
</dbReference>
<protein>
    <recommendedName>
        <fullName evidence="12">DNA polymerase</fullName>
        <ecNumber evidence="12">2.7.7.7</ecNumber>
    </recommendedName>
</protein>
<dbReference type="InterPro" id="IPR006133">
    <property type="entry name" value="DNA-dir_DNA_pol_B_exonuc"/>
</dbReference>
<dbReference type="InterPro" id="IPR015088">
    <property type="entry name" value="Znf_DNA-dir_DNA_pol_B_alpha"/>
</dbReference>
<dbReference type="InterPro" id="IPR043502">
    <property type="entry name" value="DNA/RNA_pol_sf"/>
</dbReference>
<evidence type="ECO:0000256" key="2">
    <source>
        <dbReference type="ARBA" id="ARBA00005755"/>
    </source>
</evidence>
<evidence type="ECO:0000313" key="18">
    <source>
        <dbReference type="EMBL" id="KAF4662727.1"/>
    </source>
</evidence>
<dbReference type="Gene3D" id="1.10.132.60">
    <property type="entry name" value="DNA polymerase family B, C-terminal domain"/>
    <property type="match status" value="1"/>
</dbReference>
<comment type="catalytic activity">
    <reaction evidence="12">
        <text>DNA(n) + a 2'-deoxyribonucleoside 5'-triphosphate = DNA(n+1) + diphosphate</text>
        <dbReference type="Rhea" id="RHEA:22508"/>
        <dbReference type="Rhea" id="RHEA-COMP:17339"/>
        <dbReference type="Rhea" id="RHEA-COMP:17340"/>
        <dbReference type="ChEBI" id="CHEBI:33019"/>
        <dbReference type="ChEBI" id="CHEBI:61560"/>
        <dbReference type="ChEBI" id="CHEBI:173112"/>
        <dbReference type="EC" id="2.7.7.7"/>
    </reaction>
</comment>
<dbReference type="NCBIfam" id="TIGR00592">
    <property type="entry name" value="pol2"/>
    <property type="match status" value="1"/>
</dbReference>
<evidence type="ECO:0000256" key="11">
    <source>
        <dbReference type="ARBA" id="ARBA00023242"/>
    </source>
</evidence>
<dbReference type="Pfam" id="PF08996">
    <property type="entry name" value="zf-DNA_Pol"/>
    <property type="match status" value="1"/>
</dbReference>
<dbReference type="OrthoDB" id="6755010at2759"/>
<dbReference type="InterPro" id="IPR023211">
    <property type="entry name" value="DNA_pol_palm_dom_sf"/>
</dbReference>
<feature type="region of interest" description="Disordered" evidence="13">
    <location>
        <begin position="851"/>
        <end position="884"/>
    </location>
</feature>
<evidence type="ECO:0000259" key="16">
    <source>
        <dbReference type="Pfam" id="PF08996"/>
    </source>
</evidence>
<evidence type="ECO:0000256" key="12">
    <source>
        <dbReference type="RuleBase" id="RU000442"/>
    </source>
</evidence>
<dbReference type="InterPro" id="IPR036397">
    <property type="entry name" value="RNaseH_sf"/>
</dbReference>
<feature type="region of interest" description="Disordered" evidence="13">
    <location>
        <begin position="219"/>
        <end position="298"/>
    </location>
</feature>
<evidence type="ECO:0000313" key="19">
    <source>
        <dbReference type="Proteomes" id="UP000591131"/>
    </source>
</evidence>
<feature type="domain" description="Zinc finger DNA-directed DNA polymerase family B alpha" evidence="16">
    <location>
        <begin position="1369"/>
        <end position="1486"/>
    </location>
</feature>
<name>A0A7J6LTY8_PERCH</name>
<feature type="compositionally biased region" description="Basic and acidic residues" evidence="13">
    <location>
        <begin position="851"/>
        <end position="877"/>
    </location>
</feature>
<evidence type="ECO:0000259" key="17">
    <source>
        <dbReference type="Pfam" id="PF12254"/>
    </source>
</evidence>
<dbReference type="Gene3D" id="1.10.3200.20">
    <property type="entry name" value="DNA Polymerase alpha, zinc finger"/>
    <property type="match status" value="1"/>
</dbReference>
<dbReference type="GO" id="GO:1902975">
    <property type="term" value="P:mitotic DNA replication initiation"/>
    <property type="evidence" value="ECO:0007669"/>
    <property type="project" value="InterPro"/>
</dbReference>
<dbReference type="GO" id="GO:0005658">
    <property type="term" value="C:alpha DNA polymerase:primase complex"/>
    <property type="evidence" value="ECO:0007669"/>
    <property type="project" value="TreeGrafter"/>
</dbReference>
<keyword evidence="5 12" id="KW-0235">DNA replication</keyword>
<evidence type="ECO:0000256" key="4">
    <source>
        <dbReference type="ARBA" id="ARBA00022695"/>
    </source>
</evidence>
<dbReference type="PRINTS" id="PR00106">
    <property type="entry name" value="DNAPOLB"/>
</dbReference>
<dbReference type="Proteomes" id="UP000591131">
    <property type="component" value="Unassembled WGS sequence"/>
</dbReference>
<dbReference type="Gene3D" id="3.90.1600.10">
    <property type="entry name" value="Palm domain of DNA polymerase"/>
    <property type="match status" value="1"/>
</dbReference>
<organism evidence="18 19">
    <name type="scientific">Perkinsus chesapeaki</name>
    <name type="common">Clam parasite</name>
    <name type="synonym">Perkinsus andrewsi</name>
    <dbReference type="NCBI Taxonomy" id="330153"/>
    <lineage>
        <taxon>Eukaryota</taxon>
        <taxon>Sar</taxon>
        <taxon>Alveolata</taxon>
        <taxon>Perkinsozoa</taxon>
        <taxon>Perkinsea</taxon>
        <taxon>Perkinsida</taxon>
        <taxon>Perkinsidae</taxon>
        <taxon>Perkinsus</taxon>
    </lineage>
</organism>
<evidence type="ECO:0000259" key="14">
    <source>
        <dbReference type="Pfam" id="PF00136"/>
    </source>
</evidence>
<dbReference type="GO" id="GO:0006272">
    <property type="term" value="P:leading strand elongation"/>
    <property type="evidence" value="ECO:0007669"/>
    <property type="project" value="TreeGrafter"/>
</dbReference>
<evidence type="ECO:0000256" key="1">
    <source>
        <dbReference type="ARBA" id="ARBA00004123"/>
    </source>
</evidence>
<dbReference type="Gene3D" id="1.10.287.690">
    <property type="entry name" value="Helix hairpin bin"/>
    <property type="match status" value="1"/>
</dbReference>
<reference evidence="18 19" key="1">
    <citation type="submission" date="2020-04" db="EMBL/GenBank/DDBJ databases">
        <title>Perkinsus chesapeaki whole genome sequence.</title>
        <authorList>
            <person name="Bogema D.R."/>
        </authorList>
    </citation>
    <scope>NUCLEOTIDE SEQUENCE [LARGE SCALE GENOMIC DNA]</scope>
    <source>
        <strain evidence="18">ATCC PRA-425</strain>
    </source>
</reference>
<dbReference type="InterPro" id="IPR017964">
    <property type="entry name" value="DNA-dir_DNA_pol_B_CS"/>
</dbReference>
<keyword evidence="3 12" id="KW-0808">Transferase</keyword>
<dbReference type="Pfam" id="PF12254">
    <property type="entry name" value="DNA_pol_alpha_N"/>
    <property type="match status" value="1"/>
</dbReference>
<dbReference type="Gene3D" id="3.30.70.2820">
    <property type="match status" value="1"/>
</dbReference>
<dbReference type="InterPro" id="IPR045846">
    <property type="entry name" value="POLBc_alpha"/>
</dbReference>
<feature type="domain" description="DNA-directed DNA polymerase family B exonuclease" evidence="15">
    <location>
        <begin position="487"/>
        <end position="756"/>
    </location>
</feature>
<dbReference type="SUPFAM" id="SSF53098">
    <property type="entry name" value="Ribonuclease H-like"/>
    <property type="match status" value="1"/>
</dbReference>
<dbReference type="GO" id="GO:0003682">
    <property type="term" value="F:chromatin binding"/>
    <property type="evidence" value="ECO:0007669"/>
    <property type="project" value="TreeGrafter"/>
</dbReference>
<evidence type="ECO:0000259" key="15">
    <source>
        <dbReference type="Pfam" id="PF03104"/>
    </source>
</evidence>
<comment type="subcellular location">
    <subcellularLocation>
        <location evidence="1">Nucleus</location>
    </subcellularLocation>
</comment>
<dbReference type="PANTHER" id="PTHR45861:SF1">
    <property type="entry name" value="DNA POLYMERASE ALPHA CATALYTIC SUBUNIT"/>
    <property type="match status" value="1"/>
</dbReference>
<keyword evidence="9 12" id="KW-0239">DNA-directed DNA polymerase</keyword>
<keyword evidence="10 12" id="KW-0238">DNA-binding</keyword>
<dbReference type="EC" id="2.7.7.7" evidence="12"/>
<keyword evidence="4 12" id="KW-0548">Nucleotidyltransferase</keyword>
<dbReference type="Gene3D" id="2.40.50.730">
    <property type="match status" value="1"/>
</dbReference>
<dbReference type="Pfam" id="PF03104">
    <property type="entry name" value="DNA_pol_B_exo1"/>
    <property type="match status" value="1"/>
</dbReference>
<dbReference type="Pfam" id="PF00136">
    <property type="entry name" value="DNA_pol_B"/>
    <property type="match status" value="1"/>
</dbReference>
<evidence type="ECO:0000256" key="5">
    <source>
        <dbReference type="ARBA" id="ARBA00022705"/>
    </source>
</evidence>
<evidence type="ECO:0000256" key="7">
    <source>
        <dbReference type="ARBA" id="ARBA00022771"/>
    </source>
</evidence>
<dbReference type="GO" id="GO:0003688">
    <property type="term" value="F:DNA replication origin binding"/>
    <property type="evidence" value="ECO:0007669"/>
    <property type="project" value="TreeGrafter"/>
</dbReference>
<evidence type="ECO:0000256" key="13">
    <source>
        <dbReference type="SAM" id="MobiDB-lite"/>
    </source>
</evidence>
<evidence type="ECO:0000256" key="3">
    <source>
        <dbReference type="ARBA" id="ARBA00022679"/>
    </source>
</evidence>
<feature type="domain" description="DNA polymerase alpha catalytic subunit N-terminal" evidence="17">
    <location>
        <begin position="8"/>
        <end position="75"/>
    </location>
</feature>
<comment type="similarity">
    <text evidence="2 12">Belongs to the DNA polymerase type-B family.</text>
</comment>
<dbReference type="InterPro" id="IPR006172">
    <property type="entry name" value="DNA-dir_DNA_pol_B"/>
</dbReference>
<dbReference type="PROSITE" id="PS00116">
    <property type="entry name" value="DNA_POLYMERASE_B"/>
    <property type="match status" value="1"/>
</dbReference>
<dbReference type="GO" id="GO:0003887">
    <property type="term" value="F:DNA-directed DNA polymerase activity"/>
    <property type="evidence" value="ECO:0007669"/>
    <property type="project" value="UniProtKB-KW"/>
</dbReference>
<dbReference type="CDD" id="cd05776">
    <property type="entry name" value="DNA_polB_alpha_exo"/>
    <property type="match status" value="1"/>
</dbReference>
<dbReference type="SMART" id="SM00486">
    <property type="entry name" value="POLBc"/>
    <property type="match status" value="1"/>
</dbReference>
<sequence>MSSKRDALRQLRELRAGGVKRSEQYEVRDSGAIVEEVDEEEYRKLCKARRNDNFVVDDQGGDGGGYIDDGQELWDDQEEYDSELEKLDDEEEAGGSKNARKMLERARRQRKAEREAAARRMQDREKGQRGIAQFFKGGTRSKPAASRAKEEESAPVDTAAVDDMLDGFEDELMAMDEAGPVETVPRKVTTSVAASIASRKRPVEDCEVADTTGVKIEEDKLPVGEAQEATSTVELQNEAIKRRRTSMDDDSDEVAKEASHPVEAKLETSPSGHEAKKGSTAAAKGAPSEPTVKFNDSPQKVVDFGDSWLITDEVEDAAAEATSSPRGASAEDRGLDAVKEEDGSLMMYLLDVYEGTLPDKSPALFLFGKTRRKESKPAKQQQQFESCCMVVSNIMRNCFFLPRQQFEDEGECRKECFSIMQEFEALRKKSGGALAAVNKYKCKVVWRNYCFDQVHGIPHGRLGFLKLVYSSSLPPLPAGLEGESFSHVFGTNTSLTELFLVKRRIMGPCWIQVDAGAYEPSTALGKLSWCAREVRVTSGTKQISVVSADAMPLPPPLSIMSLSIKTNTVKPTKSSAAKGKGSAAQQQHEIAVAAYYHNPSLDIDEAKKHSDAHGLFEGMQTFMAVTKIEGVPFPKGPLAKNVVVESSERALLNHLAAMVTRADPDIILGHNIFGFGLDILAQRMQHHKLPAWHKFSRLKRQSGVLPFGQSGKKRDCNSHTGGGSMWLGRSLTAGRLVCDTYLSAREYVKMTTYDLGSLSMSLLKTPRAPVSLDSLVKFYEDPRALSALAEHTLTDAVLQLRVGWALQVLSLTRQLTNLAGNLWSHSLQNKRAERNEILLVHEFHRKKFIVPDKERPGDRRGQAKGDVFDEDGGDAHSKPAAGPRRKKAAYAGGLVLEPKAGLYDKLVLLLDFNSLYPSIIREYNICFTTVDRLDAHDSALEGNEGVIPELPSRAPGERDAILPQVITRLVESRKDVKKLLRTCKPVLADLLDIRQKALKLTANSMYGCLGFSNSRFYAKPIAALITRTGRETLQATVDIVENHLRFDVVYGDTDSIFVHTGTEAFDQAMRVGGQIMAEVNKRYKKLELDIDGVFKRLLLLKKKKYAGVKVIDWAKGIAEKEYKGLDLVRRDWCPLSKKMGDEVLRCLLGLSAESQAPASSEIGPADVDRSAQEAERVVEWLHDYVKSVSLKMDNGEIPLEDYVITKALTKMPADYPDAKSQAHVMVAKRMMDEGHVIRPGNEIPYVITLPVDPDAKEDDGADSKPAAVVGTDSQSVAARARSIDEVRKMGPSRLPIDTQWYKTHQIHPPLVRICAPVSGTDAAHLAECLGLDPSKFAAIGINNNGADDGDDIEAVMASLSQKIDIDTKYSDARKFLAGSDRQFKCHKCKTACHIADAIKQKECIKCSAEISSALLRNLLTMVLRKVTREAGAGWVRCDDEGCGRATRQLPLGTSRCPFGGCRGRLQQLPGHTNRALHQILSYLRELTAKHRPECEDIPSQYLSMNAYDVVNKTILFSMFVRGG</sequence>
<dbReference type="InterPro" id="IPR042087">
    <property type="entry name" value="DNA_pol_B_thumb"/>
</dbReference>
<dbReference type="EMBL" id="JAAPAO010000338">
    <property type="protein sequence ID" value="KAF4662727.1"/>
    <property type="molecule type" value="Genomic_DNA"/>
</dbReference>
<feature type="compositionally biased region" description="Acidic residues" evidence="13">
    <location>
        <begin position="69"/>
        <end position="93"/>
    </location>
</feature>
<feature type="compositionally biased region" description="Basic and acidic residues" evidence="13">
    <location>
        <begin position="101"/>
        <end position="128"/>
    </location>
</feature>
<dbReference type="InterPro" id="IPR038256">
    <property type="entry name" value="Pol_alpha_znc_sf"/>
</dbReference>
<dbReference type="GO" id="GO:0006273">
    <property type="term" value="P:lagging strand elongation"/>
    <property type="evidence" value="ECO:0007669"/>
    <property type="project" value="TreeGrafter"/>
</dbReference>
<proteinExistence type="inferred from homology"/>
<dbReference type="GO" id="GO:0008270">
    <property type="term" value="F:zinc ion binding"/>
    <property type="evidence" value="ECO:0007669"/>
    <property type="project" value="UniProtKB-KW"/>
</dbReference>